<evidence type="ECO:0000313" key="1">
    <source>
        <dbReference type="EMBL" id="KAI3820859.1"/>
    </source>
</evidence>
<comment type="caution">
    <text evidence="1">The sequence shown here is derived from an EMBL/GenBank/DDBJ whole genome shotgun (WGS) entry which is preliminary data.</text>
</comment>
<keyword evidence="2" id="KW-1185">Reference proteome</keyword>
<accession>A0ACB9JKL0</accession>
<proteinExistence type="predicted"/>
<protein>
    <submittedName>
        <fullName evidence="1">Uncharacterized protein</fullName>
    </submittedName>
</protein>
<dbReference type="Proteomes" id="UP001056120">
    <property type="component" value="Linkage Group LG03"/>
</dbReference>
<reference evidence="2" key="1">
    <citation type="journal article" date="2022" name="Mol. Ecol. Resour.">
        <title>The genomes of chicory, endive, great burdock and yacon provide insights into Asteraceae palaeo-polyploidization history and plant inulin production.</title>
        <authorList>
            <person name="Fan W."/>
            <person name="Wang S."/>
            <person name="Wang H."/>
            <person name="Wang A."/>
            <person name="Jiang F."/>
            <person name="Liu H."/>
            <person name="Zhao H."/>
            <person name="Xu D."/>
            <person name="Zhang Y."/>
        </authorList>
    </citation>
    <scope>NUCLEOTIDE SEQUENCE [LARGE SCALE GENOMIC DNA]</scope>
    <source>
        <strain evidence="2">cv. Yunnan</strain>
    </source>
</reference>
<gene>
    <name evidence="1" type="ORF">L1987_08409</name>
</gene>
<sequence>MEHLLQCMEHMHLPHRPDARLGGGLGKGRRVAVRKSSLLHWNKVTRSLQGSLWDELQRKRNLMHQKLRDFSLNAAPKEAKKKKAASSKPKKVHLIYTGDMGKLGKLFFGANEACGFKEEFKHCELCMRRGAAVGFKLDSLFKLADTRASNGRMTLLHYLYKALKEFNGHAEAEVTSLNSFYSVFLGSYSNPLQLCETIFKMSCLNKLNLKETKMKWRLRWSKTDASVPCTVYIYHLVTKIFVSYTFLRSQPFRSPSNIGSSSLNLRRLTFATHCAQPFEYWIFIFESPSSADYILRMKPSATDLMWARAFTRAEKGMVQRDFRDCYLDNSCSTLGFQELSKQSRNQVSPEYGVGFGLNLISLIDCLFR</sequence>
<reference evidence="1 2" key="2">
    <citation type="journal article" date="2022" name="Mol. Ecol. Resour.">
        <title>The genomes of chicory, endive, great burdock and yacon provide insights into Asteraceae paleo-polyploidization history and plant inulin production.</title>
        <authorList>
            <person name="Fan W."/>
            <person name="Wang S."/>
            <person name="Wang H."/>
            <person name="Wang A."/>
            <person name="Jiang F."/>
            <person name="Liu H."/>
            <person name="Zhao H."/>
            <person name="Xu D."/>
            <person name="Zhang Y."/>
        </authorList>
    </citation>
    <scope>NUCLEOTIDE SEQUENCE [LARGE SCALE GENOMIC DNA]</scope>
    <source>
        <strain evidence="2">cv. Yunnan</strain>
        <tissue evidence="1">Leaves</tissue>
    </source>
</reference>
<organism evidence="1 2">
    <name type="scientific">Smallanthus sonchifolius</name>
    <dbReference type="NCBI Taxonomy" id="185202"/>
    <lineage>
        <taxon>Eukaryota</taxon>
        <taxon>Viridiplantae</taxon>
        <taxon>Streptophyta</taxon>
        <taxon>Embryophyta</taxon>
        <taxon>Tracheophyta</taxon>
        <taxon>Spermatophyta</taxon>
        <taxon>Magnoliopsida</taxon>
        <taxon>eudicotyledons</taxon>
        <taxon>Gunneridae</taxon>
        <taxon>Pentapetalae</taxon>
        <taxon>asterids</taxon>
        <taxon>campanulids</taxon>
        <taxon>Asterales</taxon>
        <taxon>Asteraceae</taxon>
        <taxon>Asteroideae</taxon>
        <taxon>Heliantheae alliance</taxon>
        <taxon>Millerieae</taxon>
        <taxon>Smallanthus</taxon>
    </lineage>
</organism>
<evidence type="ECO:0000313" key="2">
    <source>
        <dbReference type="Proteomes" id="UP001056120"/>
    </source>
</evidence>
<dbReference type="EMBL" id="CM042020">
    <property type="protein sequence ID" value="KAI3820859.1"/>
    <property type="molecule type" value="Genomic_DNA"/>
</dbReference>
<name>A0ACB9JKL0_9ASTR</name>